<dbReference type="EMBL" id="NDHI03003769">
    <property type="protein sequence ID" value="PNJ03173.1"/>
    <property type="molecule type" value="Genomic_DNA"/>
</dbReference>
<keyword evidence="8 11" id="KW-0539">Nucleus</keyword>
<evidence type="ECO:0000256" key="7">
    <source>
        <dbReference type="ARBA" id="ARBA00022853"/>
    </source>
</evidence>
<evidence type="ECO:0000256" key="3">
    <source>
        <dbReference type="ARBA" id="ARBA00020987"/>
    </source>
</evidence>
<evidence type="ECO:0000256" key="4">
    <source>
        <dbReference type="ARBA" id="ARBA00022603"/>
    </source>
</evidence>
<comment type="function">
    <text evidence="11">Histone methyltransferase that specifically trimethylates histone H3 to form H3K79me3. This methylation is required for telomere silencing and for the pachytene checkpoint during the meiotic cell cycle by allowing the recruitment of RAD9 to double strand breaks. Nucleosomes are preferred as substrate compared to free histone.</text>
</comment>
<keyword evidence="4 11" id="KW-0489">Methyltransferase</keyword>
<dbReference type="SUPFAM" id="SSF53335">
    <property type="entry name" value="S-adenosyl-L-methionine-dependent methyltransferases"/>
    <property type="match status" value="1"/>
</dbReference>
<feature type="coiled-coil region" evidence="12">
    <location>
        <begin position="270"/>
        <end position="384"/>
    </location>
</feature>
<comment type="subcellular location">
    <subcellularLocation>
        <location evidence="1 11">Nucleus</location>
    </subcellularLocation>
</comment>
<dbReference type="GO" id="GO:0032259">
    <property type="term" value="P:methylation"/>
    <property type="evidence" value="ECO:0007669"/>
    <property type="project" value="UniProtKB-KW"/>
</dbReference>
<dbReference type="InterPro" id="IPR030445">
    <property type="entry name" value="H3-K79_meTrfase"/>
</dbReference>
<evidence type="ECO:0000256" key="13">
    <source>
        <dbReference type="SAM" id="MobiDB-lite"/>
    </source>
</evidence>
<proteinExistence type="inferred from homology"/>
<feature type="compositionally biased region" description="Polar residues" evidence="13">
    <location>
        <begin position="180"/>
        <end position="191"/>
    </location>
</feature>
<feature type="region of interest" description="Disordered" evidence="13">
    <location>
        <begin position="75"/>
        <end position="208"/>
    </location>
</feature>
<gene>
    <name evidence="15" type="ORF">CR201_G0054270</name>
</gene>
<feature type="compositionally biased region" description="Basic and acidic residues" evidence="13">
    <location>
        <begin position="75"/>
        <end position="91"/>
    </location>
</feature>
<dbReference type="InterPro" id="IPR029063">
    <property type="entry name" value="SAM-dependent_MTases_sf"/>
</dbReference>
<dbReference type="GO" id="GO:0140956">
    <property type="term" value="F:histone H3K79 trimethyltransferase activity"/>
    <property type="evidence" value="ECO:0007669"/>
    <property type="project" value="UniProtKB-EC"/>
</dbReference>
<dbReference type="FunFam" id="3.40.50.150:FF:000033">
    <property type="entry name" value="Histone-lysine N-methyltransferase, H3 lysine-79 specific"/>
    <property type="match status" value="1"/>
</dbReference>
<dbReference type="GO" id="GO:0000077">
    <property type="term" value="P:DNA damage checkpoint signaling"/>
    <property type="evidence" value="ECO:0007669"/>
    <property type="project" value="TreeGrafter"/>
</dbReference>
<evidence type="ECO:0000256" key="10">
    <source>
        <dbReference type="ARBA" id="ARBA00047770"/>
    </source>
</evidence>
<dbReference type="GO" id="GO:0006281">
    <property type="term" value="P:DNA repair"/>
    <property type="evidence" value="ECO:0007669"/>
    <property type="project" value="TreeGrafter"/>
</dbReference>
<dbReference type="CDD" id="cd20902">
    <property type="entry name" value="CC_DOT1L"/>
    <property type="match status" value="1"/>
</dbReference>
<dbReference type="PANTHER" id="PTHR21451">
    <property type="entry name" value="HISTONE H3 METHYLTRANSFERASE"/>
    <property type="match status" value="1"/>
</dbReference>
<evidence type="ECO:0000256" key="6">
    <source>
        <dbReference type="ARBA" id="ARBA00022691"/>
    </source>
</evidence>
<evidence type="ECO:0000256" key="2">
    <source>
        <dbReference type="ARBA" id="ARBA00012190"/>
    </source>
</evidence>
<evidence type="ECO:0000256" key="12">
    <source>
        <dbReference type="SAM" id="Coils"/>
    </source>
</evidence>
<dbReference type="Pfam" id="PF08123">
    <property type="entry name" value="DOT1"/>
    <property type="match status" value="1"/>
</dbReference>
<dbReference type="GO" id="GO:0005634">
    <property type="term" value="C:nucleus"/>
    <property type="evidence" value="ECO:0007669"/>
    <property type="project" value="UniProtKB-SubCell"/>
</dbReference>
<evidence type="ECO:0000259" key="14">
    <source>
        <dbReference type="PROSITE" id="PS51569"/>
    </source>
</evidence>
<sequence length="419" mass="46954">MKEGGRIVSSKPFAPLNFRINSRNLSDIGTIMRVVELSPLKGSVSWTGKPVSYYLHTIDRTILENYFSSLKNPKLREEQEAARRRQQRESKSNAATPTKGPEGKVAGPADAPMDSGAEEEKAGAATVKKPSPSKARKKKLNKKGRKMAGRKRGRPKKMNTANPERKPKKNQTALDALHAQTVSQTAASSPQDAYRSPHSPFYQLPPSVQRHSPNPLLVAPTPPALQKLLESFKIQYLQFLAYTKTPQYKASLQELLGHEKEKNAQLLGAAQQLLSHCQAQKEEIRRLFQQKLDELGVKALTYNDLIQAQKEISAHNQQLREQSEQLEQDNRALRSQSLQLLKARCEELQLDWATLSLEKLLKEKQALKSQISEKQRHCLELQSRVPSRLCPPAHLTCPQRGFTVDGPGALSPDLCCPFK</sequence>
<comment type="miscellaneous">
    <text evidence="11">In contrast to other lysine histone methyltransferases, it does not contain a SET domain, suggesting the existence of another mechanism for methylation of lysine residues of histones.</text>
</comment>
<name>A0A2J8R3T5_PONAB</name>
<comment type="caution">
    <text evidence="15">The sequence shown here is derived from an EMBL/GenBank/DDBJ whole genome shotgun (WGS) entry which is preliminary data.</text>
</comment>
<evidence type="ECO:0000313" key="15">
    <source>
        <dbReference type="EMBL" id="PNJ03173.1"/>
    </source>
</evidence>
<dbReference type="PANTHER" id="PTHR21451:SF0">
    <property type="entry name" value="HISTONE-LYSINE N-METHYLTRANSFERASE, H3 LYSINE-79 SPECIFIC"/>
    <property type="match status" value="1"/>
</dbReference>
<dbReference type="AlphaFoldDB" id="A0A2J8R3T5"/>
<organism evidence="15">
    <name type="scientific">Pongo abelii</name>
    <name type="common">Sumatran orangutan</name>
    <name type="synonym">Pongo pygmaeus abelii</name>
    <dbReference type="NCBI Taxonomy" id="9601"/>
    <lineage>
        <taxon>Eukaryota</taxon>
        <taxon>Metazoa</taxon>
        <taxon>Chordata</taxon>
        <taxon>Craniata</taxon>
        <taxon>Vertebrata</taxon>
        <taxon>Euteleostomi</taxon>
        <taxon>Mammalia</taxon>
        <taxon>Eutheria</taxon>
        <taxon>Euarchontoglires</taxon>
        <taxon>Primates</taxon>
        <taxon>Haplorrhini</taxon>
        <taxon>Catarrhini</taxon>
        <taxon>Hominidae</taxon>
        <taxon>Pongo</taxon>
    </lineage>
</organism>
<dbReference type="EC" id="2.1.1.360" evidence="2 11"/>
<keyword evidence="5 11" id="KW-0808">Transferase</keyword>
<accession>A0A2J8R3T5</accession>
<evidence type="ECO:0000256" key="11">
    <source>
        <dbReference type="RuleBase" id="RU271113"/>
    </source>
</evidence>
<comment type="similarity">
    <text evidence="11">Belongs to the class I-like SAM-binding methyltransferase superfamily. DOT1 family.</text>
</comment>
<dbReference type="Gene3D" id="3.40.50.150">
    <property type="entry name" value="Vaccinia Virus protein VP39"/>
    <property type="match status" value="1"/>
</dbReference>
<evidence type="ECO:0000256" key="9">
    <source>
        <dbReference type="ARBA" id="ARBA00029821"/>
    </source>
</evidence>
<dbReference type="PROSITE" id="PS51569">
    <property type="entry name" value="DOT1"/>
    <property type="match status" value="1"/>
</dbReference>
<dbReference type="InterPro" id="IPR025789">
    <property type="entry name" value="DOT1_dom"/>
</dbReference>
<keyword evidence="7 11" id="KW-0156">Chromatin regulator</keyword>
<feature type="domain" description="DOT1" evidence="14">
    <location>
        <begin position="1"/>
        <end position="71"/>
    </location>
</feature>
<evidence type="ECO:0000256" key="1">
    <source>
        <dbReference type="ARBA" id="ARBA00004123"/>
    </source>
</evidence>
<evidence type="ECO:0000256" key="8">
    <source>
        <dbReference type="ARBA" id="ARBA00023242"/>
    </source>
</evidence>
<feature type="compositionally biased region" description="Basic residues" evidence="13">
    <location>
        <begin position="134"/>
        <end position="157"/>
    </location>
</feature>
<protein>
    <recommendedName>
        <fullName evidence="3 11">Histone-lysine N-methyltransferase, H3 lysine-79 specific</fullName>
        <ecNumber evidence="2 11">2.1.1.360</ecNumber>
    </recommendedName>
    <alternativeName>
        <fullName evidence="9 11">Histone H3-K79 methyltransferase</fullName>
    </alternativeName>
</protein>
<evidence type="ECO:0000256" key="5">
    <source>
        <dbReference type="ARBA" id="ARBA00022679"/>
    </source>
</evidence>
<reference evidence="15" key="1">
    <citation type="submission" date="2017-12" db="EMBL/GenBank/DDBJ databases">
        <title>High-resolution comparative analysis of great ape genomes.</title>
        <authorList>
            <person name="Pollen A."/>
            <person name="Hastie A."/>
            <person name="Hormozdiari F."/>
            <person name="Dougherty M."/>
            <person name="Liu R."/>
            <person name="Chaisson M."/>
            <person name="Hoppe E."/>
            <person name="Hill C."/>
            <person name="Pang A."/>
            <person name="Hillier L."/>
            <person name="Baker C."/>
            <person name="Armstrong J."/>
            <person name="Shendure J."/>
            <person name="Paten B."/>
            <person name="Wilson R."/>
            <person name="Chao H."/>
            <person name="Schneider V."/>
            <person name="Ventura M."/>
            <person name="Kronenberg Z."/>
            <person name="Murali S."/>
            <person name="Gordon D."/>
            <person name="Cantsilieris S."/>
            <person name="Munson K."/>
            <person name="Nelson B."/>
            <person name="Raja A."/>
            <person name="Underwood J."/>
            <person name="Diekhans M."/>
            <person name="Fiddes I."/>
            <person name="Haussler D."/>
            <person name="Eichler E."/>
        </authorList>
    </citation>
    <scope>NUCLEOTIDE SEQUENCE [LARGE SCALE GENOMIC DNA]</scope>
    <source>
        <strain evidence="15">Susie</strain>
    </source>
</reference>
<keyword evidence="12" id="KW-0175">Coiled coil</keyword>
<keyword evidence="6 11" id="KW-0949">S-adenosyl-L-methionine</keyword>
<comment type="catalytic activity">
    <reaction evidence="10 11">
        <text>L-lysyl(79)-[histone H3] + 3 S-adenosyl-L-methionine = N(6),N(6),N(6)-trimethyl-L-lysyl(79)-[histone H3] + 3 S-adenosyl-L-homocysteine + 3 H(+)</text>
        <dbReference type="Rhea" id="RHEA:60328"/>
        <dbReference type="Rhea" id="RHEA-COMP:15549"/>
        <dbReference type="Rhea" id="RHEA-COMP:15552"/>
        <dbReference type="ChEBI" id="CHEBI:15378"/>
        <dbReference type="ChEBI" id="CHEBI:29969"/>
        <dbReference type="ChEBI" id="CHEBI:57856"/>
        <dbReference type="ChEBI" id="CHEBI:59789"/>
        <dbReference type="ChEBI" id="CHEBI:61961"/>
        <dbReference type="EC" id="2.1.1.360"/>
    </reaction>
</comment>